<dbReference type="Proteomes" id="UP000249393">
    <property type="component" value="Unassembled WGS sequence"/>
</dbReference>
<dbReference type="AlphaFoldDB" id="A0A2W5UX42"/>
<proteinExistence type="predicted"/>
<evidence type="ECO:0000313" key="2">
    <source>
        <dbReference type="Proteomes" id="UP000249393"/>
    </source>
</evidence>
<organism evidence="1 2">
    <name type="scientific">Caulobacter segnis</name>
    <dbReference type="NCBI Taxonomy" id="88688"/>
    <lineage>
        <taxon>Bacteria</taxon>
        <taxon>Pseudomonadati</taxon>
        <taxon>Pseudomonadota</taxon>
        <taxon>Alphaproteobacteria</taxon>
        <taxon>Caulobacterales</taxon>
        <taxon>Caulobacteraceae</taxon>
        <taxon>Caulobacter</taxon>
    </lineage>
</organism>
<evidence type="ECO:0000313" key="1">
    <source>
        <dbReference type="EMBL" id="PZR32240.1"/>
    </source>
</evidence>
<protein>
    <submittedName>
        <fullName evidence="1">Uncharacterized protein</fullName>
    </submittedName>
</protein>
<dbReference type="EMBL" id="QFQZ01000065">
    <property type="protein sequence ID" value="PZR32240.1"/>
    <property type="molecule type" value="Genomic_DNA"/>
</dbReference>
<reference evidence="1 2" key="1">
    <citation type="submission" date="2017-08" db="EMBL/GenBank/DDBJ databases">
        <title>Infants hospitalized years apart are colonized by the same room-sourced microbial strains.</title>
        <authorList>
            <person name="Brooks B."/>
            <person name="Olm M.R."/>
            <person name="Firek B.A."/>
            <person name="Baker R."/>
            <person name="Thomas B.C."/>
            <person name="Morowitz M.J."/>
            <person name="Banfield J.F."/>
        </authorList>
    </citation>
    <scope>NUCLEOTIDE SEQUENCE [LARGE SCALE GENOMIC DNA]</scope>
    <source>
        <strain evidence="1">S2_003_000_R2_4</strain>
    </source>
</reference>
<accession>A0A2W5UX42</accession>
<gene>
    <name evidence="1" type="ORF">DI526_17175</name>
</gene>
<sequence length="104" mass="11684">MAAVYAAMDSGLIDGRAKAALTQSYRLAPIDYTIARQRLLFVFNHWREVDRETRSAAANEMKVLWLRTTLRTRLEQLPAMTSDSAGRMAAELLVESLRNGNVSI</sequence>
<comment type="caution">
    <text evidence="1">The sequence shown here is derived from an EMBL/GenBank/DDBJ whole genome shotgun (WGS) entry which is preliminary data.</text>
</comment>
<name>A0A2W5UX42_9CAUL</name>